<sequence length="85" mass="9444">MSERTRKKFKVEVTLANGKVEEQEYSCAGKKGARAKAIALAGPGGRVNSVYKASSGSQRTSSRNEGVRYNGYRCYDQSSVRSRFW</sequence>
<reference evidence="1 2" key="1">
    <citation type="journal article" date="2015" name="Nature">
        <title>rRNA introns, odd ribosomes, and small enigmatic genomes across a large radiation of phyla.</title>
        <authorList>
            <person name="Brown C.T."/>
            <person name="Hug L.A."/>
            <person name="Thomas B.C."/>
            <person name="Sharon I."/>
            <person name="Castelle C.J."/>
            <person name="Singh A."/>
            <person name="Wilkins M.J."/>
            <person name="Williams K.H."/>
            <person name="Banfield J.F."/>
        </authorList>
    </citation>
    <scope>NUCLEOTIDE SEQUENCE [LARGE SCALE GENOMIC DNA]</scope>
</reference>
<evidence type="ECO:0000313" key="2">
    <source>
        <dbReference type="Proteomes" id="UP000034137"/>
    </source>
</evidence>
<proteinExistence type="predicted"/>
<accession>A0A0G0T6V0</accession>
<comment type="caution">
    <text evidence="1">The sequence shown here is derived from an EMBL/GenBank/DDBJ whole genome shotgun (WGS) entry which is preliminary data.</text>
</comment>
<gene>
    <name evidence="1" type="ORF">UT64_C0006G0015</name>
</gene>
<organism evidence="1 2">
    <name type="scientific">Candidatus Falkowbacteria bacterium GW2011_GWF2_39_8</name>
    <dbReference type="NCBI Taxonomy" id="1618642"/>
    <lineage>
        <taxon>Bacteria</taxon>
        <taxon>Candidatus Falkowiibacteriota</taxon>
    </lineage>
</organism>
<name>A0A0G0T6V0_9BACT</name>
<protein>
    <submittedName>
        <fullName evidence="1">Uncharacterized protein</fullName>
    </submittedName>
</protein>
<dbReference type="Proteomes" id="UP000034137">
    <property type="component" value="Unassembled WGS sequence"/>
</dbReference>
<dbReference type="AlphaFoldDB" id="A0A0G0T6V0"/>
<evidence type="ECO:0000313" key="1">
    <source>
        <dbReference type="EMBL" id="KKR33567.1"/>
    </source>
</evidence>
<dbReference type="EMBL" id="LBXO01000006">
    <property type="protein sequence ID" value="KKR33567.1"/>
    <property type="molecule type" value="Genomic_DNA"/>
</dbReference>